<reference evidence="12" key="1">
    <citation type="submission" date="2021-02" db="EMBL/GenBank/DDBJ databases">
        <authorList>
            <person name="Nowell W R."/>
        </authorList>
    </citation>
    <scope>NUCLEOTIDE SEQUENCE</scope>
    <source>
        <strain evidence="12">Ploen Becks lab</strain>
    </source>
</reference>
<accession>A0A814H491</accession>
<keyword evidence="13" id="KW-1185">Reference proteome</keyword>
<dbReference type="GO" id="GO:0005886">
    <property type="term" value="C:plasma membrane"/>
    <property type="evidence" value="ECO:0007669"/>
    <property type="project" value="TreeGrafter"/>
</dbReference>
<keyword evidence="4 11" id="KW-0812">Transmembrane</keyword>
<keyword evidence="3 11" id="KW-0894">Sodium channel</keyword>
<organism evidence="12 13">
    <name type="scientific">Brachionus calyciflorus</name>
    <dbReference type="NCBI Taxonomy" id="104777"/>
    <lineage>
        <taxon>Eukaryota</taxon>
        <taxon>Metazoa</taxon>
        <taxon>Spiralia</taxon>
        <taxon>Gnathifera</taxon>
        <taxon>Rotifera</taxon>
        <taxon>Eurotatoria</taxon>
        <taxon>Monogononta</taxon>
        <taxon>Pseudotrocha</taxon>
        <taxon>Ploima</taxon>
        <taxon>Brachionidae</taxon>
        <taxon>Brachionus</taxon>
    </lineage>
</organism>
<dbReference type="InterPro" id="IPR001873">
    <property type="entry name" value="ENaC"/>
</dbReference>
<name>A0A814H491_9BILA</name>
<dbReference type="Pfam" id="PF00858">
    <property type="entry name" value="ASC"/>
    <property type="match status" value="1"/>
</dbReference>
<dbReference type="PANTHER" id="PTHR11690">
    <property type="entry name" value="AMILORIDE-SENSITIVE SODIUM CHANNEL-RELATED"/>
    <property type="match status" value="1"/>
</dbReference>
<sequence length="185" mass="21522">MYEKDFVDFPGITVCNLDPFDTSKPQVLAYLKEKLAEKNLSSEIHATNEHPALFQVRYAMKALKASEMYDRDINKSFLDYEMGFKLEDMLVSCYFNGEKCDSSNFTKFYTFEYGNCFTYNKNDNEHKIHKTSRYGTNSGLTLELFTGFPGKQDLFLGKFFTLFLKQNDLSNFLLTVLTVTKRKLL</sequence>
<evidence type="ECO:0000256" key="11">
    <source>
        <dbReference type="RuleBase" id="RU000679"/>
    </source>
</evidence>
<dbReference type="AlphaFoldDB" id="A0A814H491"/>
<dbReference type="GO" id="GO:0015280">
    <property type="term" value="F:ligand-gated sodium channel activity"/>
    <property type="evidence" value="ECO:0007669"/>
    <property type="project" value="TreeGrafter"/>
</dbReference>
<dbReference type="EMBL" id="CAJNOC010003969">
    <property type="protein sequence ID" value="CAF1004836.1"/>
    <property type="molecule type" value="Genomic_DNA"/>
</dbReference>
<evidence type="ECO:0000256" key="9">
    <source>
        <dbReference type="ARBA" id="ARBA00023201"/>
    </source>
</evidence>
<evidence type="ECO:0000256" key="3">
    <source>
        <dbReference type="ARBA" id="ARBA00022461"/>
    </source>
</evidence>
<protein>
    <submittedName>
        <fullName evidence="12">Uncharacterized protein</fullName>
    </submittedName>
</protein>
<keyword evidence="5" id="KW-1133">Transmembrane helix</keyword>
<evidence type="ECO:0000256" key="4">
    <source>
        <dbReference type="ARBA" id="ARBA00022692"/>
    </source>
</evidence>
<keyword evidence="10 11" id="KW-0407">Ion channel</keyword>
<dbReference type="OrthoDB" id="10051479at2759"/>
<dbReference type="PANTHER" id="PTHR11690:SF248">
    <property type="entry name" value="PICKPOCKET 17, ISOFORM A"/>
    <property type="match status" value="1"/>
</dbReference>
<keyword evidence="8" id="KW-0472">Membrane</keyword>
<dbReference type="PRINTS" id="PR01078">
    <property type="entry name" value="AMINACHANNEL"/>
</dbReference>
<evidence type="ECO:0000256" key="10">
    <source>
        <dbReference type="ARBA" id="ARBA00023303"/>
    </source>
</evidence>
<keyword evidence="2 11" id="KW-0813">Transport</keyword>
<keyword evidence="7 11" id="KW-0406">Ion transport</keyword>
<evidence type="ECO:0000256" key="1">
    <source>
        <dbReference type="ARBA" id="ARBA00004141"/>
    </source>
</evidence>
<evidence type="ECO:0000313" key="12">
    <source>
        <dbReference type="EMBL" id="CAF1004836.1"/>
    </source>
</evidence>
<keyword evidence="6" id="KW-0915">Sodium</keyword>
<comment type="similarity">
    <text evidence="11">Belongs to the amiloride-sensitive sodium channel (TC 1.A.6) family.</text>
</comment>
<evidence type="ECO:0000256" key="8">
    <source>
        <dbReference type="ARBA" id="ARBA00023136"/>
    </source>
</evidence>
<dbReference type="Gene3D" id="2.60.470.10">
    <property type="entry name" value="Acid-sensing ion channels like domains"/>
    <property type="match status" value="1"/>
</dbReference>
<gene>
    <name evidence="12" type="ORF">OXX778_LOCUS16598</name>
</gene>
<evidence type="ECO:0000313" key="13">
    <source>
        <dbReference type="Proteomes" id="UP000663879"/>
    </source>
</evidence>
<evidence type="ECO:0000256" key="7">
    <source>
        <dbReference type="ARBA" id="ARBA00023065"/>
    </source>
</evidence>
<comment type="caution">
    <text evidence="12">The sequence shown here is derived from an EMBL/GenBank/DDBJ whole genome shotgun (WGS) entry which is preliminary data.</text>
</comment>
<evidence type="ECO:0000256" key="2">
    <source>
        <dbReference type="ARBA" id="ARBA00022448"/>
    </source>
</evidence>
<evidence type="ECO:0000256" key="5">
    <source>
        <dbReference type="ARBA" id="ARBA00022989"/>
    </source>
</evidence>
<dbReference type="Proteomes" id="UP000663879">
    <property type="component" value="Unassembled WGS sequence"/>
</dbReference>
<keyword evidence="9 11" id="KW-0739">Sodium transport</keyword>
<evidence type="ECO:0000256" key="6">
    <source>
        <dbReference type="ARBA" id="ARBA00023053"/>
    </source>
</evidence>
<proteinExistence type="inferred from homology"/>
<comment type="subcellular location">
    <subcellularLocation>
        <location evidence="1">Membrane</location>
        <topology evidence="1">Multi-pass membrane protein</topology>
    </subcellularLocation>
</comment>